<dbReference type="GO" id="GO:0006307">
    <property type="term" value="P:DNA alkylation repair"/>
    <property type="evidence" value="ECO:0007669"/>
    <property type="project" value="TreeGrafter"/>
</dbReference>
<dbReference type="InterPro" id="IPR051912">
    <property type="entry name" value="Alkylbase_DNA_Glycosylase/TA"/>
</dbReference>
<evidence type="ECO:0000256" key="2">
    <source>
        <dbReference type="ARBA" id="ARBA00012000"/>
    </source>
</evidence>
<proteinExistence type="predicted"/>
<dbReference type="SUPFAM" id="SSF48150">
    <property type="entry name" value="DNA-glycosylase"/>
    <property type="match status" value="1"/>
</dbReference>
<evidence type="ECO:0000256" key="1">
    <source>
        <dbReference type="ARBA" id="ARBA00000086"/>
    </source>
</evidence>
<comment type="catalytic activity">
    <reaction evidence="1">
        <text>Hydrolysis of alkylated DNA, releasing 3-methyladenine, 3-methylguanine, 7-methylguanine and 7-methyladenine.</text>
        <dbReference type="EC" id="3.2.2.21"/>
    </reaction>
</comment>
<name>A0A920CQH4_9BACL</name>
<keyword evidence="3" id="KW-0227">DNA damage</keyword>
<dbReference type="InterPro" id="IPR003265">
    <property type="entry name" value="HhH-GPD_domain"/>
</dbReference>
<dbReference type="GO" id="GO:0043916">
    <property type="term" value="F:DNA-7-methylguanine glycosylase activity"/>
    <property type="evidence" value="ECO:0007669"/>
    <property type="project" value="TreeGrafter"/>
</dbReference>
<accession>A0A920CQH4</accession>
<dbReference type="InterPro" id="IPR011257">
    <property type="entry name" value="DNA_glycosylase"/>
</dbReference>
<gene>
    <name evidence="6" type="ORF">J34TS1_01980</name>
</gene>
<comment type="caution">
    <text evidence="6">The sequence shown here is derived from an EMBL/GenBank/DDBJ whole genome shotgun (WGS) entry which is preliminary data.</text>
</comment>
<dbReference type="AlphaFoldDB" id="A0A920CQH4"/>
<dbReference type="GO" id="GO:0008725">
    <property type="term" value="F:DNA-3-methyladenine glycosylase activity"/>
    <property type="evidence" value="ECO:0007669"/>
    <property type="project" value="TreeGrafter"/>
</dbReference>
<dbReference type="PANTHER" id="PTHR43003">
    <property type="entry name" value="DNA-3-METHYLADENINE GLYCOSYLASE"/>
    <property type="match status" value="1"/>
</dbReference>
<evidence type="ECO:0000256" key="4">
    <source>
        <dbReference type="ARBA" id="ARBA00023204"/>
    </source>
</evidence>
<dbReference type="RefSeq" id="WP_212976617.1">
    <property type="nucleotide sequence ID" value="NZ_AP025343.1"/>
</dbReference>
<reference evidence="6 7" key="1">
    <citation type="submission" date="2021-03" db="EMBL/GenBank/DDBJ databases">
        <title>Antimicrobial resistance genes in bacteria isolated from Japanese honey, and their potential for conferring macrolide and lincosamide resistance in the American foulbrood pathogen Paenibacillus larvae.</title>
        <authorList>
            <person name="Okamoto M."/>
            <person name="Kumagai M."/>
            <person name="Kanamori H."/>
            <person name="Takamatsu D."/>
        </authorList>
    </citation>
    <scope>NUCLEOTIDE SEQUENCE [LARGE SCALE GENOMIC DNA]</scope>
    <source>
        <strain evidence="6 7">J34TS1</strain>
    </source>
</reference>
<dbReference type="PANTHER" id="PTHR43003:SF5">
    <property type="entry name" value="DNA-3-METHYLADENINE GLYCOSYLASE"/>
    <property type="match status" value="1"/>
</dbReference>
<dbReference type="Pfam" id="PF00730">
    <property type="entry name" value="HhH-GPD"/>
    <property type="match status" value="1"/>
</dbReference>
<dbReference type="EMBL" id="BORT01000001">
    <property type="protein sequence ID" value="GIO45433.1"/>
    <property type="molecule type" value="Genomic_DNA"/>
</dbReference>
<evidence type="ECO:0000313" key="7">
    <source>
        <dbReference type="Proteomes" id="UP000682811"/>
    </source>
</evidence>
<evidence type="ECO:0000313" key="6">
    <source>
        <dbReference type="EMBL" id="GIO45433.1"/>
    </source>
</evidence>
<feature type="domain" description="HhH-GPD" evidence="5">
    <location>
        <begin position="53"/>
        <end position="202"/>
    </location>
</feature>
<dbReference type="GO" id="GO:0032993">
    <property type="term" value="C:protein-DNA complex"/>
    <property type="evidence" value="ECO:0007669"/>
    <property type="project" value="TreeGrafter"/>
</dbReference>
<dbReference type="CDD" id="cd00056">
    <property type="entry name" value="ENDO3c"/>
    <property type="match status" value="1"/>
</dbReference>
<evidence type="ECO:0000259" key="5">
    <source>
        <dbReference type="SMART" id="SM00478"/>
    </source>
</evidence>
<dbReference type="EC" id="3.2.2.21" evidence="2"/>
<evidence type="ECO:0000256" key="3">
    <source>
        <dbReference type="ARBA" id="ARBA00022763"/>
    </source>
</evidence>
<organism evidence="6 7">
    <name type="scientific">Paenibacillus azoreducens</name>
    <dbReference type="NCBI Taxonomy" id="116718"/>
    <lineage>
        <taxon>Bacteria</taxon>
        <taxon>Bacillati</taxon>
        <taxon>Bacillota</taxon>
        <taxon>Bacilli</taxon>
        <taxon>Bacillales</taxon>
        <taxon>Paenibacillaceae</taxon>
        <taxon>Paenibacillus</taxon>
    </lineage>
</organism>
<sequence>MPLIETSFFKYGKTETDALKQADPVLGDAISRLGKVERETMPDLFHALIYAVVGQLISVKTAESIWQRMQHHFKSMDPVTIAGHFPEQIQACGLTRKKAECIHRIAAKISSGELDLSELHHLPDQEVIRRLTALDGIGQWTAEMLLLHALERPDVVSFGDVAIRRGMMKLYGLDSMTKKEFDGYRERYSPYGSVASIYLWKISFE</sequence>
<dbReference type="Gene3D" id="1.10.1670.40">
    <property type="match status" value="1"/>
</dbReference>
<dbReference type="GO" id="GO:0005737">
    <property type="term" value="C:cytoplasm"/>
    <property type="evidence" value="ECO:0007669"/>
    <property type="project" value="TreeGrafter"/>
</dbReference>
<dbReference type="GO" id="GO:0032131">
    <property type="term" value="F:alkylated DNA binding"/>
    <property type="evidence" value="ECO:0007669"/>
    <property type="project" value="TreeGrafter"/>
</dbReference>
<keyword evidence="7" id="KW-1185">Reference proteome</keyword>
<dbReference type="Proteomes" id="UP000682811">
    <property type="component" value="Unassembled WGS sequence"/>
</dbReference>
<keyword evidence="4" id="KW-0234">DNA repair</keyword>
<dbReference type="GO" id="GO:0006285">
    <property type="term" value="P:base-excision repair, AP site formation"/>
    <property type="evidence" value="ECO:0007669"/>
    <property type="project" value="TreeGrafter"/>
</dbReference>
<dbReference type="Gene3D" id="1.10.340.30">
    <property type="entry name" value="Hypothetical protein, domain 2"/>
    <property type="match status" value="1"/>
</dbReference>
<protein>
    <recommendedName>
        <fullName evidence="2">DNA-3-methyladenine glycosylase II</fullName>
        <ecNumber evidence="2">3.2.2.21</ecNumber>
    </recommendedName>
</protein>
<dbReference type="SMART" id="SM00478">
    <property type="entry name" value="ENDO3c"/>
    <property type="match status" value="1"/>
</dbReference>